<evidence type="ECO:0000313" key="5">
    <source>
        <dbReference type="EMBL" id="KAJ9693713.1"/>
    </source>
</evidence>
<keyword evidence="2" id="KW-0539">Nucleus</keyword>
<sequence length="365" mass="40730">MLSINYNGFGTCKGLQMQGTNSSICHRAYGSTKMARVKESNGRNNMDVTCQIHRMEMEAYSAVLRAFIAQSSVLSWGKEGLITELRKELNVTDIEHRELLMKIDSNESIRMIREWRKDTSYAQELPPSKMNTAGIDPSSERHAAQKKLKTSHTSVPMSQKYISHGQPSSPADPASVLAKLKDGEKHRELVVFSTGNAGLPMNAVGHKIQAPSSIKGRATGASQTKMAFHAPDGGNFKKRCDLIEIRETDKLIQEVERMIFGRENPDLYRVESAKSILREHEAAILEALAKLAGVSDADDHPNPLQHHFSHDELPGIEQQMVLRNNFYGGHMDQLNGYFGEGFVQIHSDRFGGHCNNNLQDDEDTL</sequence>
<reference evidence="5 6" key="1">
    <citation type="journal article" date="2023" name="BMC Biotechnol.">
        <title>Vitis rotundifolia cv Carlos genome sequencing.</title>
        <authorList>
            <person name="Huff M."/>
            <person name="Hulse-Kemp A."/>
            <person name="Scheffler B."/>
            <person name="Youngblood R."/>
            <person name="Simpson S."/>
            <person name="Babiker E."/>
            <person name="Staton M."/>
        </authorList>
    </citation>
    <scope>NUCLEOTIDE SEQUENCE [LARGE SCALE GENOMIC DNA]</scope>
    <source>
        <tissue evidence="5">Leaf</tissue>
    </source>
</reference>
<evidence type="ECO:0000256" key="2">
    <source>
        <dbReference type="ARBA" id="ARBA00023242"/>
    </source>
</evidence>
<dbReference type="GO" id="GO:0005634">
    <property type="term" value="C:nucleus"/>
    <property type="evidence" value="ECO:0007669"/>
    <property type="project" value="UniProtKB-SubCell"/>
</dbReference>
<name>A0AA39DQW5_VITRO</name>
<feature type="compositionally biased region" description="Polar residues" evidence="3">
    <location>
        <begin position="151"/>
        <end position="169"/>
    </location>
</feature>
<comment type="subcellular location">
    <subcellularLocation>
        <location evidence="1">Nucleus</location>
    </subcellularLocation>
</comment>
<dbReference type="PANTHER" id="PTHR33432:SF22">
    <property type="entry name" value="OS10G0436850 PROTEIN"/>
    <property type="match status" value="1"/>
</dbReference>
<dbReference type="AlphaFoldDB" id="A0AA39DQW5"/>
<gene>
    <name evidence="5" type="ORF">PVL29_009594</name>
</gene>
<proteinExistence type="predicted"/>
<feature type="domain" description="ENT" evidence="4">
    <location>
        <begin position="48"/>
        <end position="135"/>
    </location>
</feature>
<dbReference type="Proteomes" id="UP001168098">
    <property type="component" value="Unassembled WGS sequence"/>
</dbReference>
<evidence type="ECO:0000259" key="4">
    <source>
        <dbReference type="PROSITE" id="PS51138"/>
    </source>
</evidence>
<accession>A0AA39DQW5</accession>
<dbReference type="InterPro" id="IPR036142">
    <property type="entry name" value="ENT_dom-like_sf"/>
</dbReference>
<dbReference type="SUPFAM" id="SSF158639">
    <property type="entry name" value="ENT-like"/>
    <property type="match status" value="1"/>
</dbReference>
<feature type="region of interest" description="Disordered" evidence="3">
    <location>
        <begin position="122"/>
        <end position="174"/>
    </location>
</feature>
<dbReference type="EMBL" id="JARBHA010000008">
    <property type="protein sequence ID" value="KAJ9693713.1"/>
    <property type="molecule type" value="Genomic_DNA"/>
</dbReference>
<protein>
    <recommendedName>
        <fullName evidence="4">ENT domain-containing protein</fullName>
    </recommendedName>
</protein>
<dbReference type="PROSITE" id="PS51138">
    <property type="entry name" value="ENT"/>
    <property type="match status" value="1"/>
</dbReference>
<evidence type="ECO:0000313" key="6">
    <source>
        <dbReference type="Proteomes" id="UP001168098"/>
    </source>
</evidence>
<dbReference type="Gene3D" id="1.10.1240.40">
    <property type="entry name" value="ENT domain"/>
    <property type="match status" value="1"/>
</dbReference>
<organism evidence="5 6">
    <name type="scientific">Vitis rotundifolia</name>
    <name type="common">Muscadine grape</name>
    <dbReference type="NCBI Taxonomy" id="103349"/>
    <lineage>
        <taxon>Eukaryota</taxon>
        <taxon>Viridiplantae</taxon>
        <taxon>Streptophyta</taxon>
        <taxon>Embryophyta</taxon>
        <taxon>Tracheophyta</taxon>
        <taxon>Spermatophyta</taxon>
        <taxon>Magnoliopsida</taxon>
        <taxon>eudicotyledons</taxon>
        <taxon>Gunneridae</taxon>
        <taxon>Pentapetalae</taxon>
        <taxon>rosids</taxon>
        <taxon>Vitales</taxon>
        <taxon>Vitaceae</taxon>
        <taxon>Viteae</taxon>
        <taxon>Vitis</taxon>
    </lineage>
</organism>
<dbReference type="GO" id="GO:0050832">
    <property type="term" value="P:defense response to fungus"/>
    <property type="evidence" value="ECO:0007669"/>
    <property type="project" value="InterPro"/>
</dbReference>
<comment type="caution">
    <text evidence="5">The sequence shown here is derived from an EMBL/GenBank/DDBJ whole genome shotgun (WGS) entry which is preliminary data.</text>
</comment>
<dbReference type="InterPro" id="IPR033485">
    <property type="entry name" value="EMSY-LIKE_plant"/>
</dbReference>
<evidence type="ECO:0000256" key="3">
    <source>
        <dbReference type="SAM" id="MobiDB-lite"/>
    </source>
</evidence>
<dbReference type="PANTHER" id="PTHR33432">
    <property type="entry name" value="PROTEIN EMSY-LIKE 4"/>
    <property type="match status" value="1"/>
</dbReference>
<dbReference type="SMART" id="SM01191">
    <property type="entry name" value="ENT"/>
    <property type="match status" value="1"/>
</dbReference>
<dbReference type="Pfam" id="PF03735">
    <property type="entry name" value="ENT"/>
    <property type="match status" value="1"/>
</dbReference>
<evidence type="ECO:0000256" key="1">
    <source>
        <dbReference type="ARBA" id="ARBA00004123"/>
    </source>
</evidence>
<keyword evidence="6" id="KW-1185">Reference proteome</keyword>
<dbReference type="InterPro" id="IPR005491">
    <property type="entry name" value="ENT_dom"/>
</dbReference>